<dbReference type="STRING" id="640132.Srot_1132"/>
<organism evidence="2 3">
    <name type="scientific">Segniliparus rotundus (strain ATCC BAA-972 / CDC 1076 / CIP 108378 / DSM 44985 / JCM 13578)</name>
    <dbReference type="NCBI Taxonomy" id="640132"/>
    <lineage>
        <taxon>Bacteria</taxon>
        <taxon>Bacillati</taxon>
        <taxon>Actinomycetota</taxon>
        <taxon>Actinomycetes</taxon>
        <taxon>Mycobacteriales</taxon>
        <taxon>Segniliparaceae</taxon>
        <taxon>Segniliparus</taxon>
    </lineage>
</organism>
<dbReference type="eggNOG" id="COG3477">
    <property type="taxonomic scope" value="Bacteria"/>
</dbReference>
<dbReference type="AlphaFoldDB" id="D6ZF81"/>
<keyword evidence="3" id="KW-1185">Reference proteome</keyword>
<evidence type="ECO:0000313" key="3">
    <source>
        <dbReference type="Proteomes" id="UP000002247"/>
    </source>
</evidence>
<protein>
    <recommendedName>
        <fullName evidence="4">DUF1440 domain-containing protein</fullName>
    </recommendedName>
</protein>
<feature type="transmembrane region" description="Helical" evidence="1">
    <location>
        <begin position="96"/>
        <end position="117"/>
    </location>
</feature>
<name>D6ZF81_SEGRD</name>
<feature type="transmembrane region" description="Helical" evidence="1">
    <location>
        <begin position="7"/>
        <end position="24"/>
    </location>
</feature>
<dbReference type="Pfam" id="PF07274">
    <property type="entry name" value="DUF1440"/>
    <property type="match status" value="1"/>
</dbReference>
<dbReference type="EMBL" id="CP001958">
    <property type="protein sequence ID" value="ADG97605.1"/>
    <property type="molecule type" value="Genomic_DNA"/>
</dbReference>
<reference evidence="2 3" key="1">
    <citation type="journal article" date="2010" name="Stand. Genomic Sci.">
        <title>Complete genome sequence of Segniliparus rotundus type strain (CDC 1076).</title>
        <authorList>
            <person name="Sikorski J."/>
            <person name="Lapidus A."/>
            <person name="Copeland A."/>
            <person name="Misra M."/>
            <person name="Glavina Del Rio T."/>
            <person name="Nolan M."/>
            <person name="Lucas S."/>
            <person name="Chen F."/>
            <person name="Tice H."/>
            <person name="Cheng J.F."/>
            <person name="Jando M."/>
            <person name="Schneider S."/>
            <person name="Bruce D."/>
            <person name="Goodwin L."/>
            <person name="Pitluck S."/>
            <person name="Liolios K."/>
            <person name="Mikhailova N."/>
            <person name="Pati A."/>
            <person name="Ivanova N."/>
            <person name="Mavromatis K."/>
            <person name="Chen A."/>
            <person name="Palaniappan K."/>
            <person name="Chertkov O."/>
            <person name="Land M."/>
            <person name="Hauser L."/>
            <person name="Chang Y.J."/>
            <person name="Jeffries C.D."/>
            <person name="Brettin T."/>
            <person name="Detter J.C."/>
            <person name="Han C."/>
            <person name="Rohde M."/>
            <person name="Goker M."/>
            <person name="Bristow J."/>
            <person name="Eisen J.A."/>
            <person name="Markowitz V."/>
            <person name="Hugenholtz P."/>
            <person name="Kyrpides N.C."/>
            <person name="Klenk H.P."/>
        </authorList>
    </citation>
    <scope>NUCLEOTIDE SEQUENCE [LARGE SCALE GENOMIC DNA]</scope>
    <source>
        <strain evidence="3">ATCC BAA-972 / CDC 1076 / CIP 108378 / DSM 44985 / JCM 13578</strain>
    </source>
</reference>
<evidence type="ECO:0000256" key="1">
    <source>
        <dbReference type="SAM" id="Phobius"/>
    </source>
</evidence>
<gene>
    <name evidence="2" type="ordered locus">Srot_1132</name>
</gene>
<keyword evidence="1" id="KW-0472">Membrane</keyword>
<proteinExistence type="predicted"/>
<accession>D6ZF81</accession>
<dbReference type="KEGG" id="srt:Srot_1132"/>
<keyword evidence="1" id="KW-1133">Transmembrane helix</keyword>
<sequence>MGKQVKAIGALAAGAVGGFVKLGWETVLPARTPDRVSPPVVLLDKLGLPADGWTYSFSGHTMNLGGFAVHFAFSVAFAALYFSVVERFPAAGVFRGAVFGLLVWVGAHLIAMPLLGLTPPAAALPLDENVSEALGHVVWLWVIDAFRPGRAARRSPA</sequence>
<feature type="transmembrane region" description="Helical" evidence="1">
    <location>
        <begin position="64"/>
        <end position="84"/>
    </location>
</feature>
<dbReference type="RefSeq" id="WP_013138061.1">
    <property type="nucleotide sequence ID" value="NC_014168.1"/>
</dbReference>
<dbReference type="InterPro" id="IPR009898">
    <property type="entry name" value="DUF1440"/>
</dbReference>
<evidence type="ECO:0000313" key="2">
    <source>
        <dbReference type="EMBL" id="ADG97605.1"/>
    </source>
</evidence>
<evidence type="ECO:0008006" key="4">
    <source>
        <dbReference type="Google" id="ProtNLM"/>
    </source>
</evidence>
<dbReference type="HOGENOM" id="CLU_095313_0_1_11"/>
<keyword evidence="1" id="KW-0812">Transmembrane</keyword>
<dbReference type="Proteomes" id="UP000002247">
    <property type="component" value="Chromosome"/>
</dbReference>